<dbReference type="SUPFAM" id="SSF75615">
    <property type="entry name" value="Siroheme synthase middle domains-like"/>
    <property type="match status" value="1"/>
</dbReference>
<protein>
    <recommendedName>
        <fullName evidence="2">precorrin-2 dehydrogenase</fullName>
        <ecNumber evidence="2">1.3.1.76</ecNumber>
    </recommendedName>
</protein>
<evidence type="ECO:0000256" key="5">
    <source>
        <dbReference type="ARBA" id="ARBA00023244"/>
    </source>
</evidence>
<dbReference type="InterPro" id="IPR028161">
    <property type="entry name" value="Met8-like"/>
</dbReference>
<dbReference type="EMBL" id="QXUF01000045">
    <property type="protein sequence ID" value="RIN00888.1"/>
    <property type="molecule type" value="Genomic_DNA"/>
</dbReference>
<dbReference type="RefSeq" id="WP_069792634.1">
    <property type="nucleotide sequence ID" value="NZ_CP068712.1"/>
</dbReference>
<dbReference type="InterPro" id="IPR028281">
    <property type="entry name" value="Sirohaem_synthase_central"/>
</dbReference>
<dbReference type="NCBIfam" id="TIGR01470">
    <property type="entry name" value="cysG_Nterm"/>
    <property type="match status" value="1"/>
</dbReference>
<dbReference type="NCBIfam" id="NF005222">
    <property type="entry name" value="PRK06718.1"/>
    <property type="match status" value="1"/>
</dbReference>
<accession>A0A418IFD2</accession>
<comment type="catalytic activity">
    <reaction evidence="6">
        <text>precorrin-2 + NAD(+) = sirohydrochlorin + NADH + 2 H(+)</text>
        <dbReference type="Rhea" id="RHEA:15613"/>
        <dbReference type="ChEBI" id="CHEBI:15378"/>
        <dbReference type="ChEBI" id="CHEBI:57540"/>
        <dbReference type="ChEBI" id="CHEBI:57945"/>
        <dbReference type="ChEBI" id="CHEBI:58351"/>
        <dbReference type="ChEBI" id="CHEBI:58827"/>
        <dbReference type="EC" id="1.3.1.76"/>
    </reaction>
</comment>
<dbReference type="InterPro" id="IPR036291">
    <property type="entry name" value="NAD(P)-bd_dom_sf"/>
</dbReference>
<dbReference type="GO" id="GO:0043115">
    <property type="term" value="F:precorrin-2 dehydrogenase activity"/>
    <property type="evidence" value="ECO:0007669"/>
    <property type="project" value="UniProtKB-EC"/>
</dbReference>
<proteinExistence type="predicted"/>
<dbReference type="AlphaFoldDB" id="A0A418IFD2"/>
<evidence type="ECO:0000259" key="7">
    <source>
        <dbReference type="Pfam" id="PF14824"/>
    </source>
</evidence>
<keyword evidence="4" id="KW-0520">NAD</keyword>
<dbReference type="SUPFAM" id="SSF51735">
    <property type="entry name" value="NAD(P)-binding Rossmann-fold domains"/>
    <property type="match status" value="1"/>
</dbReference>
<dbReference type="EC" id="1.3.1.76" evidence="2"/>
<comment type="caution">
    <text evidence="8">The sequence shown here is derived from an EMBL/GenBank/DDBJ whole genome shotgun (WGS) entry which is preliminary data.</text>
</comment>
<dbReference type="UniPathway" id="UPA00262">
    <property type="reaction ID" value="UER00222"/>
</dbReference>
<dbReference type="Pfam" id="PF22440">
    <property type="entry name" value="SirC_C"/>
    <property type="match status" value="1"/>
</dbReference>
<dbReference type="Gene3D" id="1.10.8.610">
    <property type="entry name" value="SirC, precorrin-2 dehydrogenase, C-terminal helical domain-like"/>
    <property type="match status" value="1"/>
</dbReference>
<evidence type="ECO:0000256" key="6">
    <source>
        <dbReference type="ARBA" id="ARBA00047561"/>
    </source>
</evidence>
<gene>
    <name evidence="8" type="ORF">BU112_07630</name>
</gene>
<dbReference type="Pfam" id="PF13241">
    <property type="entry name" value="NAD_binding_7"/>
    <property type="match status" value="1"/>
</dbReference>
<evidence type="ECO:0000256" key="3">
    <source>
        <dbReference type="ARBA" id="ARBA00023002"/>
    </source>
</evidence>
<dbReference type="Gene3D" id="3.40.50.720">
    <property type="entry name" value="NAD(P)-binding Rossmann-like Domain"/>
    <property type="match status" value="1"/>
</dbReference>
<organism evidence="8 9">
    <name type="scientific">Staphylococcus shinii</name>
    <dbReference type="NCBI Taxonomy" id="2912228"/>
    <lineage>
        <taxon>Bacteria</taxon>
        <taxon>Bacillati</taxon>
        <taxon>Bacillota</taxon>
        <taxon>Bacilli</taxon>
        <taxon>Bacillales</taxon>
        <taxon>Staphylococcaceae</taxon>
        <taxon>Staphylococcus</taxon>
    </lineage>
</organism>
<keyword evidence="3" id="KW-0560">Oxidoreductase</keyword>
<name>A0A418IFD2_9STAP</name>
<comment type="pathway">
    <text evidence="1">Porphyrin-containing compound metabolism; siroheme biosynthesis; sirohydrochlorin from precorrin-2: step 1/1.</text>
</comment>
<dbReference type="GO" id="GO:0004325">
    <property type="term" value="F:ferrochelatase activity"/>
    <property type="evidence" value="ECO:0007669"/>
    <property type="project" value="InterPro"/>
</dbReference>
<evidence type="ECO:0000313" key="9">
    <source>
        <dbReference type="Proteomes" id="UP000286317"/>
    </source>
</evidence>
<reference evidence="8 9" key="1">
    <citation type="journal article" date="2016" name="Front. Microbiol.">
        <title>Comprehensive Phylogenetic Analysis of Bovine Non-aureus Staphylococci Species Based on Whole-Genome Sequencing.</title>
        <authorList>
            <person name="Naushad S."/>
            <person name="Barkema H.W."/>
            <person name="Luby C."/>
            <person name="Condas L.A."/>
            <person name="Nobrega D.B."/>
            <person name="Carson D.A."/>
            <person name="De Buck J."/>
        </authorList>
    </citation>
    <scope>NUCLEOTIDE SEQUENCE [LARGE SCALE GENOMIC DNA]</scope>
    <source>
        <strain evidence="8 9">SNUC 4554</strain>
    </source>
</reference>
<dbReference type="PANTHER" id="PTHR35330">
    <property type="entry name" value="SIROHEME BIOSYNTHESIS PROTEIN MET8"/>
    <property type="match status" value="1"/>
</dbReference>
<keyword evidence="9" id="KW-1185">Reference proteome</keyword>
<evidence type="ECO:0000256" key="4">
    <source>
        <dbReference type="ARBA" id="ARBA00023027"/>
    </source>
</evidence>
<keyword evidence="5" id="KW-0627">Porphyrin biosynthesis</keyword>
<dbReference type="OrthoDB" id="9773765at2"/>
<dbReference type="Proteomes" id="UP000286317">
    <property type="component" value="Unassembled WGS sequence"/>
</dbReference>
<dbReference type="PANTHER" id="PTHR35330:SF1">
    <property type="entry name" value="SIROHEME BIOSYNTHESIS PROTEIN MET8"/>
    <property type="match status" value="1"/>
</dbReference>
<dbReference type="InterPro" id="IPR042518">
    <property type="entry name" value="SirC_C"/>
</dbReference>
<evidence type="ECO:0000256" key="2">
    <source>
        <dbReference type="ARBA" id="ARBA00012400"/>
    </source>
</evidence>
<dbReference type="GO" id="GO:0019354">
    <property type="term" value="P:siroheme biosynthetic process"/>
    <property type="evidence" value="ECO:0007669"/>
    <property type="project" value="UniProtKB-UniPathway"/>
</dbReference>
<feature type="domain" description="Siroheme synthase central" evidence="7">
    <location>
        <begin position="118"/>
        <end position="138"/>
    </location>
</feature>
<dbReference type="Pfam" id="PF14824">
    <property type="entry name" value="Sirohm_synth_M"/>
    <property type="match status" value="1"/>
</dbReference>
<evidence type="ECO:0000313" key="8">
    <source>
        <dbReference type="EMBL" id="RIN00888.1"/>
    </source>
</evidence>
<sequence>MPFIPLMIDISQKQIVVVGGGKVAERRVSTLVHYATDIHIISPTISEHLRHMVDQNGVHWHAKSFEAKDIKQADLIIVATNSSEVNQQILASKPQHAFINMTSDAEKGDVVFPSILRRGKLTLSISTNGASPKLTAQILSEFKERFDSSYEDYVDFLYECRQQIKQTQLSMSQKEDFLKMALTQPYREKNKQLEMIKRLESMK</sequence>
<dbReference type="InterPro" id="IPR006367">
    <property type="entry name" value="Sirohaem_synthase_N"/>
</dbReference>
<evidence type="ECO:0000256" key="1">
    <source>
        <dbReference type="ARBA" id="ARBA00005010"/>
    </source>
</evidence>